<dbReference type="RefSeq" id="WP_193920575.1">
    <property type="nucleotide sequence ID" value="NZ_JADEXS020000001.1"/>
</dbReference>
<evidence type="ECO:0000313" key="4">
    <source>
        <dbReference type="Proteomes" id="UP000622533"/>
    </source>
</evidence>
<dbReference type="AlphaFoldDB" id="A0A8J6ZYB6"/>
<proteinExistence type="predicted"/>
<protein>
    <submittedName>
        <fullName evidence="3">Phosphodiester glycosidase family protein</fullName>
    </submittedName>
</protein>
<name>A0A8J6ZYB6_DESMC</name>
<organism evidence="3 4">
    <name type="scientific">Desmonostoc muscorum LEGE 12446</name>
    <dbReference type="NCBI Taxonomy" id="1828758"/>
    <lineage>
        <taxon>Bacteria</taxon>
        <taxon>Bacillati</taxon>
        <taxon>Cyanobacteriota</taxon>
        <taxon>Cyanophyceae</taxon>
        <taxon>Nostocales</taxon>
        <taxon>Nostocaceae</taxon>
        <taxon>Desmonostoc</taxon>
    </lineage>
</organism>
<keyword evidence="3" id="KW-0326">Glycosidase</keyword>
<gene>
    <name evidence="3" type="ORF">IQ276_24725</name>
</gene>
<dbReference type="Proteomes" id="UP000622533">
    <property type="component" value="Unassembled WGS sequence"/>
</dbReference>
<dbReference type="PANTHER" id="PTHR40446">
    <property type="entry name" value="N-ACETYLGLUCOSAMINE-1-PHOSPHODIESTER ALPHA-N-ACETYLGLUCOSAMINIDASE"/>
    <property type="match status" value="1"/>
</dbReference>
<keyword evidence="1" id="KW-0472">Membrane</keyword>
<sequence length="316" mass="35556">MQRRFFTKINNYSFIAGTIFLCLPILMYNGSHFHRPPRTEKKLELFRGIVYQRLVESNPRPAIIHIVTIDLMTPGIKPFVTPDIEKLPKNLAVSSQAIIDNETRARTTSEFVQEFQVQLAINGSYFYPFREITPWSYYPHSGNNTKVSGQTISNSKIYSSKKSGRYVLCFSNNNQAQIPGSEECPKNTIQGLAGNELLVFQGKPKTNSSANFQKDKPYSRVVAATDKEGKKLWLVLVDGKQPLYSEGFTKSELAKFLTKLGVYTAINLDGGGSTTLVVANPEKQGSPRILNAPIHTKIPMRERPVANHLGFYIDKF</sequence>
<accession>A0A8J6ZYB6</accession>
<keyword evidence="3" id="KW-0378">Hydrolase</keyword>
<dbReference type="PANTHER" id="PTHR40446:SF2">
    <property type="entry name" value="N-ACETYLGLUCOSAMINE-1-PHOSPHODIESTER ALPHA-N-ACETYLGLUCOSAMINIDASE"/>
    <property type="match status" value="1"/>
</dbReference>
<evidence type="ECO:0000259" key="2">
    <source>
        <dbReference type="Pfam" id="PF09992"/>
    </source>
</evidence>
<comment type="caution">
    <text evidence="3">The sequence shown here is derived from an EMBL/GenBank/DDBJ whole genome shotgun (WGS) entry which is preliminary data.</text>
</comment>
<dbReference type="InterPro" id="IPR018711">
    <property type="entry name" value="NAGPA"/>
</dbReference>
<dbReference type="EMBL" id="JADEXS010000428">
    <property type="protein sequence ID" value="MBE9025508.1"/>
    <property type="molecule type" value="Genomic_DNA"/>
</dbReference>
<keyword evidence="1" id="KW-1133">Transmembrane helix</keyword>
<reference evidence="3" key="1">
    <citation type="submission" date="2020-10" db="EMBL/GenBank/DDBJ databases">
        <authorList>
            <person name="Castelo-Branco R."/>
            <person name="Eusebio N."/>
            <person name="Adriana R."/>
            <person name="Vieira A."/>
            <person name="Brugerolle De Fraissinette N."/>
            <person name="Rezende De Castro R."/>
            <person name="Schneider M.P."/>
            <person name="Vasconcelos V."/>
            <person name="Leao P.N."/>
        </authorList>
    </citation>
    <scope>NUCLEOTIDE SEQUENCE</scope>
    <source>
        <strain evidence="3">LEGE 12446</strain>
    </source>
</reference>
<keyword evidence="4" id="KW-1185">Reference proteome</keyword>
<evidence type="ECO:0000313" key="3">
    <source>
        <dbReference type="EMBL" id="MBE9025508.1"/>
    </source>
</evidence>
<keyword evidence="1" id="KW-0812">Transmembrane</keyword>
<dbReference type="GO" id="GO:0016798">
    <property type="term" value="F:hydrolase activity, acting on glycosyl bonds"/>
    <property type="evidence" value="ECO:0007669"/>
    <property type="project" value="UniProtKB-KW"/>
</dbReference>
<feature type="transmembrane region" description="Helical" evidence="1">
    <location>
        <begin position="12"/>
        <end position="30"/>
    </location>
</feature>
<dbReference type="Pfam" id="PF09992">
    <property type="entry name" value="NAGPA"/>
    <property type="match status" value="1"/>
</dbReference>
<feature type="domain" description="Phosphodiester glycosidase" evidence="2">
    <location>
        <begin position="117"/>
        <end position="312"/>
    </location>
</feature>
<evidence type="ECO:0000256" key="1">
    <source>
        <dbReference type="SAM" id="Phobius"/>
    </source>
</evidence>